<protein>
    <submittedName>
        <fullName evidence="7">Manganese transport protein</fullName>
    </submittedName>
</protein>
<evidence type="ECO:0000256" key="1">
    <source>
        <dbReference type="ARBA" id="ARBA00004141"/>
    </source>
</evidence>
<dbReference type="AlphaFoldDB" id="A0A7W9KQZ0"/>
<feature type="transmembrane region" description="Helical" evidence="6">
    <location>
        <begin position="332"/>
        <end position="351"/>
    </location>
</feature>
<organism evidence="7 8">
    <name type="scientific">Kutzneria kofuensis</name>
    <dbReference type="NCBI Taxonomy" id="103725"/>
    <lineage>
        <taxon>Bacteria</taxon>
        <taxon>Bacillati</taxon>
        <taxon>Actinomycetota</taxon>
        <taxon>Actinomycetes</taxon>
        <taxon>Pseudonocardiales</taxon>
        <taxon>Pseudonocardiaceae</taxon>
        <taxon>Kutzneria</taxon>
    </lineage>
</organism>
<dbReference type="EMBL" id="JACHIR010000002">
    <property type="protein sequence ID" value="MBB5897106.1"/>
    <property type="molecule type" value="Genomic_DNA"/>
</dbReference>
<dbReference type="GO" id="GO:0005384">
    <property type="term" value="F:manganese ion transmembrane transporter activity"/>
    <property type="evidence" value="ECO:0007669"/>
    <property type="project" value="TreeGrafter"/>
</dbReference>
<keyword evidence="5 6" id="KW-0472">Membrane</keyword>
<dbReference type="Pfam" id="PF01566">
    <property type="entry name" value="Nramp"/>
    <property type="match status" value="1"/>
</dbReference>
<evidence type="ECO:0000313" key="7">
    <source>
        <dbReference type="EMBL" id="MBB5897106.1"/>
    </source>
</evidence>
<dbReference type="PRINTS" id="PR00447">
    <property type="entry name" value="NATRESASSCMP"/>
</dbReference>
<dbReference type="GO" id="GO:0015086">
    <property type="term" value="F:cadmium ion transmembrane transporter activity"/>
    <property type="evidence" value="ECO:0007669"/>
    <property type="project" value="TreeGrafter"/>
</dbReference>
<feature type="transmembrane region" description="Helical" evidence="6">
    <location>
        <begin position="139"/>
        <end position="159"/>
    </location>
</feature>
<evidence type="ECO:0000313" key="8">
    <source>
        <dbReference type="Proteomes" id="UP000585638"/>
    </source>
</evidence>
<evidence type="ECO:0000256" key="3">
    <source>
        <dbReference type="ARBA" id="ARBA00022692"/>
    </source>
</evidence>
<accession>A0A7W9KQZ0</accession>
<keyword evidence="2" id="KW-0813">Transport</keyword>
<dbReference type="PANTHER" id="PTHR11706">
    <property type="entry name" value="SOLUTE CARRIER PROTEIN FAMILY 11 MEMBER"/>
    <property type="match status" value="1"/>
</dbReference>
<evidence type="ECO:0000256" key="2">
    <source>
        <dbReference type="ARBA" id="ARBA00022448"/>
    </source>
</evidence>
<dbReference type="PANTHER" id="PTHR11706:SF33">
    <property type="entry name" value="NATURAL RESISTANCE-ASSOCIATED MACROPHAGE PROTEIN 2"/>
    <property type="match status" value="1"/>
</dbReference>
<evidence type="ECO:0000256" key="4">
    <source>
        <dbReference type="ARBA" id="ARBA00022989"/>
    </source>
</evidence>
<evidence type="ECO:0000256" key="6">
    <source>
        <dbReference type="SAM" id="Phobius"/>
    </source>
</evidence>
<dbReference type="GO" id="GO:0034755">
    <property type="term" value="P:iron ion transmembrane transport"/>
    <property type="evidence" value="ECO:0007669"/>
    <property type="project" value="TreeGrafter"/>
</dbReference>
<name>A0A7W9KQZ0_9PSEU</name>
<feature type="transmembrane region" description="Helical" evidence="6">
    <location>
        <begin position="65"/>
        <end position="84"/>
    </location>
</feature>
<comment type="caution">
    <text evidence="7">The sequence shown here is derived from an EMBL/GenBank/DDBJ whole genome shotgun (WGS) entry which is preliminary data.</text>
</comment>
<dbReference type="RefSeq" id="WP_184869568.1">
    <property type="nucleotide sequence ID" value="NZ_BAAAWY010000076.1"/>
</dbReference>
<reference evidence="7 8" key="1">
    <citation type="submission" date="2020-08" db="EMBL/GenBank/DDBJ databases">
        <title>Sequencing the genomes of 1000 actinobacteria strains.</title>
        <authorList>
            <person name="Klenk H.-P."/>
        </authorList>
    </citation>
    <scope>NUCLEOTIDE SEQUENCE [LARGE SCALE GENOMIC DNA]</scope>
    <source>
        <strain evidence="7 8">DSM 43851</strain>
    </source>
</reference>
<feature type="transmembrane region" description="Helical" evidence="6">
    <location>
        <begin position="357"/>
        <end position="377"/>
    </location>
</feature>
<proteinExistence type="predicted"/>
<feature type="transmembrane region" description="Helical" evidence="6">
    <location>
        <begin position="247"/>
        <end position="269"/>
    </location>
</feature>
<keyword evidence="8" id="KW-1185">Reference proteome</keyword>
<feature type="transmembrane region" description="Helical" evidence="6">
    <location>
        <begin position="393"/>
        <end position="413"/>
    </location>
</feature>
<keyword evidence="3 6" id="KW-0812">Transmembrane</keyword>
<gene>
    <name evidence="7" type="ORF">BJ998_008365</name>
</gene>
<comment type="subcellular location">
    <subcellularLocation>
        <location evidence="1">Membrane</location>
        <topology evidence="1">Multi-pass membrane protein</topology>
    </subcellularLocation>
</comment>
<feature type="transmembrane region" description="Helical" evidence="6">
    <location>
        <begin position="289"/>
        <end position="312"/>
    </location>
</feature>
<keyword evidence="4 6" id="KW-1133">Transmembrane helix</keyword>
<dbReference type="NCBIfam" id="TIGR01197">
    <property type="entry name" value="nramp"/>
    <property type="match status" value="1"/>
</dbReference>
<dbReference type="GO" id="GO:0005886">
    <property type="term" value="C:plasma membrane"/>
    <property type="evidence" value="ECO:0007669"/>
    <property type="project" value="TreeGrafter"/>
</dbReference>
<feature type="transmembrane region" description="Helical" evidence="6">
    <location>
        <begin position="166"/>
        <end position="186"/>
    </location>
</feature>
<evidence type="ECO:0000256" key="5">
    <source>
        <dbReference type="ARBA" id="ARBA00023136"/>
    </source>
</evidence>
<dbReference type="Proteomes" id="UP000585638">
    <property type="component" value="Unassembled WGS sequence"/>
</dbReference>
<dbReference type="NCBIfam" id="NF037982">
    <property type="entry name" value="Nramp_1"/>
    <property type="match status" value="2"/>
</dbReference>
<feature type="transmembrane region" description="Helical" evidence="6">
    <location>
        <begin position="206"/>
        <end position="226"/>
    </location>
</feature>
<dbReference type="InterPro" id="IPR001046">
    <property type="entry name" value="NRAMP_fam"/>
</dbReference>
<sequence length="415" mass="42379">MTDILVGAEPTGSPVGSAPVATARAKAVRPGWTLVGPAFVVAVAYIDPGNFATNMAAGARHGYQLLWVIGLANVVAMFVQYLSAKLGLATGRSLPELCRERWPRPVVWLMWAQAEIVVMATDLAEFVGAALALHLLFGMPMPAAGLATAVGTCVVLAAAPAGRRRFTVTIAVLLMAVVLAFLWQIGRAGVSSEAFGGLVPSIGDGDGVLLACGIVGATVMPHAVYLHSGLTSGGDGRRTLRSIRGDILVALGIAGVANLAMLMIAAAALHGRGGAFETIDEIRAGLASALGPTVGLVFALALLIAGLASACVGTRSGEMVMTGFLGAKIPTAVRRLVTMAPALVLLCTGVDPTTALVISQVVLSFGLPFALVPLVVLTSRPDVMGKTVNRRPTVVLGTLVAAVICGLNMLLVVQG</sequence>
<dbReference type="NCBIfam" id="NF001923">
    <property type="entry name" value="PRK00701.1"/>
    <property type="match status" value="1"/>
</dbReference>